<dbReference type="EMBL" id="JAWDGP010006855">
    <property type="protein sequence ID" value="KAK3734307.1"/>
    <property type="molecule type" value="Genomic_DNA"/>
</dbReference>
<protein>
    <submittedName>
        <fullName evidence="1">Uncharacterized protein</fullName>
    </submittedName>
</protein>
<dbReference type="Proteomes" id="UP001283361">
    <property type="component" value="Unassembled WGS sequence"/>
</dbReference>
<name>A0AAE0Y634_9GAST</name>
<gene>
    <name evidence="1" type="ORF">RRG08_058462</name>
</gene>
<keyword evidence="2" id="KW-1185">Reference proteome</keyword>
<evidence type="ECO:0000313" key="1">
    <source>
        <dbReference type="EMBL" id="KAK3734307.1"/>
    </source>
</evidence>
<accession>A0AAE0Y634</accession>
<organism evidence="1 2">
    <name type="scientific">Elysia crispata</name>
    <name type="common">lettuce slug</name>
    <dbReference type="NCBI Taxonomy" id="231223"/>
    <lineage>
        <taxon>Eukaryota</taxon>
        <taxon>Metazoa</taxon>
        <taxon>Spiralia</taxon>
        <taxon>Lophotrochozoa</taxon>
        <taxon>Mollusca</taxon>
        <taxon>Gastropoda</taxon>
        <taxon>Heterobranchia</taxon>
        <taxon>Euthyneura</taxon>
        <taxon>Panpulmonata</taxon>
        <taxon>Sacoglossa</taxon>
        <taxon>Placobranchoidea</taxon>
        <taxon>Plakobranchidae</taxon>
        <taxon>Elysia</taxon>
    </lineage>
</organism>
<dbReference type="AlphaFoldDB" id="A0AAE0Y634"/>
<sequence length="81" mass="9302">MLEDQRVVLKQTFQFRSNVFFHRTIEGFHKLLTSRGSPKDSSCSDYRHLWRNGSEKIRARGDNREVCIMNSAADSVPVSSA</sequence>
<reference evidence="1" key="1">
    <citation type="journal article" date="2023" name="G3 (Bethesda)">
        <title>A reference genome for the long-term kleptoplast-retaining sea slug Elysia crispata morphotype clarki.</title>
        <authorList>
            <person name="Eastman K.E."/>
            <person name="Pendleton A.L."/>
            <person name="Shaikh M.A."/>
            <person name="Suttiyut T."/>
            <person name="Ogas R."/>
            <person name="Tomko P."/>
            <person name="Gavelis G."/>
            <person name="Widhalm J.R."/>
            <person name="Wisecaver J.H."/>
        </authorList>
    </citation>
    <scope>NUCLEOTIDE SEQUENCE</scope>
    <source>
        <strain evidence="1">ECLA1</strain>
    </source>
</reference>
<proteinExistence type="predicted"/>
<comment type="caution">
    <text evidence="1">The sequence shown here is derived from an EMBL/GenBank/DDBJ whole genome shotgun (WGS) entry which is preliminary data.</text>
</comment>
<evidence type="ECO:0000313" key="2">
    <source>
        <dbReference type="Proteomes" id="UP001283361"/>
    </source>
</evidence>